<name>A0A413H1Y3_9BACE</name>
<evidence type="ECO:0000313" key="3">
    <source>
        <dbReference type="Proteomes" id="UP000286075"/>
    </source>
</evidence>
<feature type="region of interest" description="Disordered" evidence="1">
    <location>
        <begin position="1"/>
        <end position="20"/>
    </location>
</feature>
<comment type="caution">
    <text evidence="2">The sequence shown here is derived from an EMBL/GenBank/DDBJ whole genome shotgun (WGS) entry which is preliminary data.</text>
</comment>
<dbReference type="AlphaFoldDB" id="A0A413H1Y3"/>
<evidence type="ECO:0000256" key="1">
    <source>
        <dbReference type="SAM" id="MobiDB-lite"/>
    </source>
</evidence>
<gene>
    <name evidence="2" type="ORF">DXA68_15300</name>
</gene>
<dbReference type="Proteomes" id="UP000286075">
    <property type="component" value="Unassembled WGS sequence"/>
</dbReference>
<evidence type="ECO:0000313" key="2">
    <source>
        <dbReference type="EMBL" id="RGX77473.1"/>
    </source>
</evidence>
<protein>
    <submittedName>
        <fullName evidence="2">Uncharacterized protein</fullName>
    </submittedName>
</protein>
<reference evidence="2 3" key="1">
    <citation type="submission" date="2018-08" db="EMBL/GenBank/DDBJ databases">
        <title>A genome reference for cultivated species of the human gut microbiota.</title>
        <authorList>
            <person name="Zou Y."/>
            <person name="Xue W."/>
            <person name="Luo G."/>
        </authorList>
    </citation>
    <scope>NUCLEOTIDE SEQUENCE [LARGE SCALE GENOMIC DNA]</scope>
    <source>
        <strain evidence="2 3">OF03-9BH</strain>
    </source>
</reference>
<accession>A0A413H1Y3</accession>
<sequence length="73" mass="7209">MLRGVGIEAGGQQEDGVEIGDGFTLPPLVVEGLCGGEETQAVGVVAGRTERGGCISGDGCTSVAGMAGDEAQW</sequence>
<proteinExistence type="predicted"/>
<organism evidence="2 3">
    <name type="scientific">Bacteroides stercorirosoris</name>
    <dbReference type="NCBI Taxonomy" id="871324"/>
    <lineage>
        <taxon>Bacteria</taxon>
        <taxon>Pseudomonadati</taxon>
        <taxon>Bacteroidota</taxon>
        <taxon>Bacteroidia</taxon>
        <taxon>Bacteroidales</taxon>
        <taxon>Bacteroidaceae</taxon>
        <taxon>Bacteroides</taxon>
    </lineage>
</organism>
<dbReference type="EMBL" id="QSCF01000026">
    <property type="protein sequence ID" value="RGX77473.1"/>
    <property type="molecule type" value="Genomic_DNA"/>
</dbReference>